<dbReference type="GO" id="GO:0009166">
    <property type="term" value="P:nucleotide catabolic process"/>
    <property type="evidence" value="ECO:0007669"/>
    <property type="project" value="InterPro"/>
</dbReference>
<dbReference type="InterPro" id="IPR008334">
    <property type="entry name" value="5'-Nucleotdase_C"/>
</dbReference>
<protein>
    <submittedName>
        <fullName evidence="6">Bifunctional metallophosphatase/5'-nucleotidase</fullName>
    </submittedName>
</protein>
<sequence length="596" mass="66918">MKRGLLFGVVLLLLLGCQRGERNENIVTIQILHTSDQHGKFINYNYVDDAPTTSGSVAAIATKVAQLRKEYPHTILIDTGDTFQDNSNEFFVGRAADNPMLLAMNALNYDSMTVGNHEFNFGIPYLLSLRDHLNMDLLGANVYDAEGERLFKPYKIINKAGVNIAIVGMVTPNITRWDGDKLEGYHVTMPIDEMHLIWPEISEQADLFIFANHMSWQNEYQAGDGYVDLLDAFPEFTVALVAHEHSLIAREEPTGVLVVEPSYQSAYLSQILLTYEKDADGIYQLVEKSVEVIPMRDVQDDTRIVSITQSGHEALLENARSTLGDDGVPIGTLTGGSLVPDPIFPGVSQAQLEMTAMIALINDMQRYYTGANVSSAAVFTPKANMQSGSITKAKIANIYKFDNGIRLYRMNGEQLRTYMEWSAQYFNQFQEGDLTISYNEDMRFYMYDIFGGVLYDVDISQPVGQRITNLRWPDGTTVKDSDTMTLALNDYRAQTTLISELFPNGEVVLVRDLYQEMGDDGKAQQLLLRYIQEVLGGKLSNAIDTTYNQYQIIGYSWDEQLRAKAIELVNQGKISLPMSADGRTPNVRPLRKEDLI</sequence>
<dbReference type="InterPro" id="IPR029052">
    <property type="entry name" value="Metallo-depent_PP-like"/>
</dbReference>
<dbReference type="PANTHER" id="PTHR11575:SF6">
    <property type="entry name" value="2',3'-CYCLIC-NUCLEOTIDE 2'-PHOSPHODIESTERASE_3'-NUCLEOTIDASE"/>
    <property type="match status" value="1"/>
</dbReference>
<dbReference type="PANTHER" id="PTHR11575">
    <property type="entry name" value="5'-NUCLEOTIDASE-RELATED"/>
    <property type="match status" value="1"/>
</dbReference>
<dbReference type="InterPro" id="IPR036907">
    <property type="entry name" value="5'-Nucleotdase_C_sf"/>
</dbReference>
<organism evidence="6 7">
    <name type="scientific">Entomospira entomophila</name>
    <dbReference type="NCBI Taxonomy" id="2719988"/>
    <lineage>
        <taxon>Bacteria</taxon>
        <taxon>Pseudomonadati</taxon>
        <taxon>Spirochaetota</taxon>
        <taxon>Spirochaetia</taxon>
        <taxon>Spirochaetales</taxon>
        <taxon>Spirochaetaceae</taxon>
        <taxon>Entomospira</taxon>
    </lineage>
</organism>
<evidence type="ECO:0000256" key="1">
    <source>
        <dbReference type="ARBA" id="ARBA00006654"/>
    </source>
</evidence>
<dbReference type="Pfam" id="PF00149">
    <property type="entry name" value="Metallophos"/>
    <property type="match status" value="1"/>
</dbReference>
<dbReference type="InterPro" id="IPR006146">
    <property type="entry name" value="5'-Nucleotdase_CS"/>
</dbReference>
<reference evidence="6 7" key="1">
    <citation type="submission" date="2020-03" db="EMBL/GenBank/DDBJ databases">
        <title>Spirochaetal bacteria isolated from arthropods constitute a novel genus Entomospira genus novum within the order Spirochaetales.</title>
        <authorList>
            <person name="Grana-Miraglia L."/>
            <person name="Sikutova S."/>
            <person name="Fingerle V."/>
            <person name="Sing A."/>
            <person name="Castillo-Ramirez S."/>
            <person name="Margos G."/>
            <person name="Rudolf I."/>
        </authorList>
    </citation>
    <scope>NUCLEOTIDE SEQUENCE [LARGE SCALE GENOMIC DNA]</scope>
    <source>
        <strain evidence="6 7">BR193</strain>
    </source>
</reference>
<dbReference type="Gene3D" id="3.60.21.10">
    <property type="match status" value="1"/>
</dbReference>
<dbReference type="GO" id="GO:0030288">
    <property type="term" value="C:outer membrane-bounded periplasmic space"/>
    <property type="evidence" value="ECO:0007669"/>
    <property type="project" value="TreeGrafter"/>
</dbReference>
<dbReference type="Gene3D" id="3.90.780.10">
    <property type="entry name" value="5'-Nucleotidase, C-terminal domain"/>
    <property type="match status" value="1"/>
</dbReference>
<dbReference type="PRINTS" id="PR01607">
    <property type="entry name" value="APYRASEFAMLY"/>
</dbReference>
<dbReference type="PROSITE" id="PS00785">
    <property type="entry name" value="5_NUCLEOTIDASE_1"/>
    <property type="match status" value="1"/>
</dbReference>
<evidence type="ECO:0000256" key="2">
    <source>
        <dbReference type="ARBA" id="ARBA00022729"/>
    </source>
</evidence>
<keyword evidence="3" id="KW-0378">Hydrolase</keyword>
<dbReference type="GO" id="GO:0016788">
    <property type="term" value="F:hydrolase activity, acting on ester bonds"/>
    <property type="evidence" value="ECO:0007669"/>
    <property type="project" value="InterPro"/>
</dbReference>
<accession>A0A968GEX5</accession>
<dbReference type="EMBL" id="JAATLJ010000001">
    <property type="protein sequence ID" value="NIZ41194.1"/>
    <property type="molecule type" value="Genomic_DNA"/>
</dbReference>
<dbReference type="Pfam" id="PF02872">
    <property type="entry name" value="5_nucleotid_C"/>
    <property type="match status" value="1"/>
</dbReference>
<keyword evidence="3" id="KW-0547">Nucleotide-binding</keyword>
<dbReference type="GO" id="GO:0046872">
    <property type="term" value="F:metal ion binding"/>
    <property type="evidence" value="ECO:0007669"/>
    <property type="project" value="InterPro"/>
</dbReference>
<dbReference type="SUPFAM" id="SSF56300">
    <property type="entry name" value="Metallo-dependent phosphatases"/>
    <property type="match status" value="1"/>
</dbReference>
<comment type="caution">
    <text evidence="6">The sequence shown here is derived from an EMBL/GenBank/DDBJ whole genome shotgun (WGS) entry which is preliminary data.</text>
</comment>
<evidence type="ECO:0000259" key="5">
    <source>
        <dbReference type="Pfam" id="PF02872"/>
    </source>
</evidence>
<dbReference type="PROSITE" id="PS51257">
    <property type="entry name" value="PROKAR_LIPOPROTEIN"/>
    <property type="match status" value="1"/>
</dbReference>
<dbReference type="Proteomes" id="UP000711995">
    <property type="component" value="Unassembled WGS sequence"/>
</dbReference>
<dbReference type="InterPro" id="IPR006179">
    <property type="entry name" value="5_nucleotidase/apyrase"/>
</dbReference>
<evidence type="ECO:0000259" key="4">
    <source>
        <dbReference type="Pfam" id="PF00149"/>
    </source>
</evidence>
<dbReference type="InterPro" id="IPR004843">
    <property type="entry name" value="Calcineurin-like_PHP"/>
</dbReference>
<dbReference type="AlphaFoldDB" id="A0A968GEX5"/>
<feature type="domain" description="5'-Nucleotidase C-terminal" evidence="5">
    <location>
        <begin position="346"/>
        <end position="494"/>
    </location>
</feature>
<dbReference type="PROSITE" id="PS00786">
    <property type="entry name" value="5_NUCLEOTIDASE_2"/>
    <property type="match status" value="1"/>
</dbReference>
<keyword evidence="2" id="KW-0732">Signal</keyword>
<proteinExistence type="inferred from homology"/>
<dbReference type="GO" id="GO:0000166">
    <property type="term" value="F:nucleotide binding"/>
    <property type="evidence" value="ECO:0007669"/>
    <property type="project" value="UniProtKB-KW"/>
</dbReference>
<gene>
    <name evidence="6" type="ORF">HCT14_06720</name>
</gene>
<feature type="domain" description="Calcineurin-like phosphoesterase" evidence="4">
    <location>
        <begin position="30"/>
        <end position="246"/>
    </location>
</feature>
<evidence type="ECO:0000313" key="6">
    <source>
        <dbReference type="EMBL" id="NIZ41194.1"/>
    </source>
</evidence>
<comment type="similarity">
    <text evidence="1 3">Belongs to the 5'-nucleotidase family.</text>
</comment>
<dbReference type="RefSeq" id="WP_167700762.1">
    <property type="nucleotide sequence ID" value="NZ_CP118174.1"/>
</dbReference>
<evidence type="ECO:0000313" key="7">
    <source>
        <dbReference type="Proteomes" id="UP000711995"/>
    </source>
</evidence>
<keyword evidence="7" id="KW-1185">Reference proteome</keyword>
<name>A0A968GEX5_9SPIO</name>
<dbReference type="SUPFAM" id="SSF55816">
    <property type="entry name" value="5'-nucleotidase (syn. UDP-sugar hydrolase), C-terminal domain"/>
    <property type="match status" value="1"/>
</dbReference>
<evidence type="ECO:0000256" key="3">
    <source>
        <dbReference type="RuleBase" id="RU362119"/>
    </source>
</evidence>